<dbReference type="SUPFAM" id="SSF54909">
    <property type="entry name" value="Dimeric alpha+beta barrel"/>
    <property type="match status" value="1"/>
</dbReference>
<dbReference type="RefSeq" id="WP_343965685.1">
    <property type="nucleotide sequence ID" value="NZ_BAAAGK010000034.1"/>
</dbReference>
<keyword evidence="6" id="KW-1185">Reference proteome</keyword>
<dbReference type="SUPFAM" id="SSF46785">
    <property type="entry name" value="Winged helix' DNA-binding domain"/>
    <property type="match status" value="1"/>
</dbReference>
<keyword evidence="3" id="KW-0804">Transcription</keyword>
<protein>
    <submittedName>
        <fullName evidence="5">Lrp/AsnC family transcriptional regulator</fullName>
    </submittedName>
</protein>
<dbReference type="EMBL" id="JBHTEE010000001">
    <property type="protein sequence ID" value="MFC7605618.1"/>
    <property type="molecule type" value="Genomic_DNA"/>
</dbReference>
<dbReference type="PRINTS" id="PR00033">
    <property type="entry name" value="HTHASNC"/>
</dbReference>
<dbReference type="InterPro" id="IPR019887">
    <property type="entry name" value="Tscrpt_reg_AsnC/Lrp_C"/>
</dbReference>
<proteinExistence type="predicted"/>
<evidence type="ECO:0000259" key="4">
    <source>
        <dbReference type="PROSITE" id="PS50956"/>
    </source>
</evidence>
<keyword evidence="1" id="KW-0805">Transcription regulation</keyword>
<sequence length="167" mass="18030">MTSIDRLDAELLTALSEDPRAGTSELAARLGVARNTVQARYQRLVESGVLTGFSARVDLERLGLPVTAFLHLQLTQGTLGEVTGALGRLSRVLEVCTTTGTSDVMVRVACRSHAELQSLIQEVLTIRGVVRSTTEIALTTPVEYRLGPLLATLTSDRGRGRSGDQRR</sequence>
<dbReference type="Pfam" id="PF01037">
    <property type="entry name" value="AsnC_trans_reg"/>
    <property type="match status" value="1"/>
</dbReference>
<name>A0ABW2TA81_9ACTN</name>
<evidence type="ECO:0000256" key="2">
    <source>
        <dbReference type="ARBA" id="ARBA00023125"/>
    </source>
</evidence>
<evidence type="ECO:0000256" key="1">
    <source>
        <dbReference type="ARBA" id="ARBA00023015"/>
    </source>
</evidence>
<dbReference type="InterPro" id="IPR036390">
    <property type="entry name" value="WH_DNA-bd_sf"/>
</dbReference>
<feature type="domain" description="HTH asnC-type" evidence="4">
    <location>
        <begin position="4"/>
        <end position="65"/>
    </location>
</feature>
<dbReference type="PROSITE" id="PS50956">
    <property type="entry name" value="HTH_ASNC_2"/>
    <property type="match status" value="1"/>
</dbReference>
<dbReference type="Gene3D" id="3.30.70.920">
    <property type="match status" value="1"/>
</dbReference>
<evidence type="ECO:0000256" key="3">
    <source>
        <dbReference type="ARBA" id="ARBA00023163"/>
    </source>
</evidence>
<dbReference type="InterPro" id="IPR000485">
    <property type="entry name" value="AsnC-type_HTH_dom"/>
</dbReference>
<comment type="caution">
    <text evidence="5">The sequence shown here is derived from an EMBL/GenBank/DDBJ whole genome shotgun (WGS) entry which is preliminary data.</text>
</comment>
<dbReference type="PANTHER" id="PTHR30154">
    <property type="entry name" value="LEUCINE-RESPONSIVE REGULATORY PROTEIN"/>
    <property type="match status" value="1"/>
</dbReference>
<dbReference type="InterPro" id="IPR036388">
    <property type="entry name" value="WH-like_DNA-bd_sf"/>
</dbReference>
<reference evidence="6" key="1">
    <citation type="journal article" date="2019" name="Int. J. Syst. Evol. Microbiol.">
        <title>The Global Catalogue of Microorganisms (GCM) 10K type strain sequencing project: providing services to taxonomists for standard genome sequencing and annotation.</title>
        <authorList>
            <consortium name="The Broad Institute Genomics Platform"/>
            <consortium name="The Broad Institute Genome Sequencing Center for Infectious Disease"/>
            <person name="Wu L."/>
            <person name="Ma J."/>
        </authorList>
    </citation>
    <scope>NUCLEOTIDE SEQUENCE [LARGE SCALE GENOMIC DNA]</scope>
    <source>
        <strain evidence="6">JCM 10083</strain>
    </source>
</reference>
<evidence type="ECO:0000313" key="6">
    <source>
        <dbReference type="Proteomes" id="UP001596514"/>
    </source>
</evidence>
<organism evidence="5 6">
    <name type="scientific">Streptosporangium amethystogenes subsp. fukuiense</name>
    <dbReference type="NCBI Taxonomy" id="698418"/>
    <lineage>
        <taxon>Bacteria</taxon>
        <taxon>Bacillati</taxon>
        <taxon>Actinomycetota</taxon>
        <taxon>Actinomycetes</taxon>
        <taxon>Streptosporangiales</taxon>
        <taxon>Streptosporangiaceae</taxon>
        <taxon>Streptosporangium</taxon>
    </lineage>
</organism>
<keyword evidence="2" id="KW-0238">DNA-binding</keyword>
<dbReference type="Gene3D" id="1.10.10.10">
    <property type="entry name" value="Winged helix-like DNA-binding domain superfamily/Winged helix DNA-binding domain"/>
    <property type="match status" value="1"/>
</dbReference>
<accession>A0ABW2TA81</accession>
<evidence type="ECO:0000313" key="5">
    <source>
        <dbReference type="EMBL" id="MFC7605618.1"/>
    </source>
</evidence>
<gene>
    <name evidence="5" type="ORF">ACFQVD_36510</name>
</gene>
<dbReference type="Pfam" id="PF13404">
    <property type="entry name" value="HTH_AsnC-type"/>
    <property type="match status" value="1"/>
</dbReference>
<dbReference type="PANTHER" id="PTHR30154:SF34">
    <property type="entry name" value="TRANSCRIPTIONAL REGULATOR AZLB"/>
    <property type="match status" value="1"/>
</dbReference>
<dbReference type="SMART" id="SM00344">
    <property type="entry name" value="HTH_ASNC"/>
    <property type="match status" value="1"/>
</dbReference>
<dbReference type="Proteomes" id="UP001596514">
    <property type="component" value="Unassembled WGS sequence"/>
</dbReference>
<dbReference type="InterPro" id="IPR019888">
    <property type="entry name" value="Tscrpt_reg_AsnC-like"/>
</dbReference>
<dbReference type="InterPro" id="IPR011008">
    <property type="entry name" value="Dimeric_a/b-barrel"/>
</dbReference>